<dbReference type="PANTHER" id="PTHR11851">
    <property type="entry name" value="METALLOPROTEASE"/>
    <property type="match status" value="1"/>
</dbReference>
<dbReference type="AlphaFoldDB" id="A0A517ZRB6"/>
<keyword evidence="7" id="KW-1185">Reference proteome</keyword>
<dbReference type="Pfam" id="PF05193">
    <property type="entry name" value="Peptidase_M16_C"/>
    <property type="match status" value="1"/>
</dbReference>
<keyword evidence="6" id="KW-0378">Hydrolase</keyword>
<dbReference type="PANTHER" id="PTHR11851:SF49">
    <property type="entry name" value="MITOCHONDRIAL-PROCESSING PEPTIDASE SUBUNIT ALPHA"/>
    <property type="match status" value="1"/>
</dbReference>
<dbReference type="KEGG" id="sdyn:Mal52_35150"/>
<reference evidence="6 7" key="1">
    <citation type="submission" date="2019-02" db="EMBL/GenBank/DDBJ databases">
        <title>Deep-cultivation of Planctomycetes and their phenomic and genomic characterization uncovers novel biology.</title>
        <authorList>
            <person name="Wiegand S."/>
            <person name="Jogler M."/>
            <person name="Boedeker C."/>
            <person name="Pinto D."/>
            <person name="Vollmers J."/>
            <person name="Rivas-Marin E."/>
            <person name="Kohn T."/>
            <person name="Peeters S.H."/>
            <person name="Heuer A."/>
            <person name="Rast P."/>
            <person name="Oberbeckmann S."/>
            <person name="Bunk B."/>
            <person name="Jeske O."/>
            <person name="Meyerdierks A."/>
            <person name="Storesund J.E."/>
            <person name="Kallscheuer N."/>
            <person name="Luecker S."/>
            <person name="Lage O.M."/>
            <person name="Pohl T."/>
            <person name="Merkel B.J."/>
            <person name="Hornburger P."/>
            <person name="Mueller R.-W."/>
            <person name="Bruemmer F."/>
            <person name="Labrenz M."/>
            <person name="Spormann A.M."/>
            <person name="Op den Camp H."/>
            <person name="Overmann J."/>
            <person name="Amann R."/>
            <person name="Jetten M.S.M."/>
            <person name="Mascher T."/>
            <person name="Medema M.H."/>
            <person name="Devos D.P."/>
            <person name="Kaster A.-K."/>
            <person name="Ovreas L."/>
            <person name="Rohde M."/>
            <person name="Galperin M.Y."/>
            <person name="Jogler C."/>
        </authorList>
    </citation>
    <scope>NUCLEOTIDE SEQUENCE [LARGE SCALE GENOMIC DNA]</scope>
    <source>
        <strain evidence="6 7">Mal52</strain>
    </source>
</reference>
<dbReference type="Proteomes" id="UP000319383">
    <property type="component" value="Chromosome"/>
</dbReference>
<sequence length="413" mass="45839">MEFHKATLDNGLQIVAEQSPAAHSVAVGFFVRTGSRDETQEVSGVSHFLEHMVFKGTDRFAADDVNRIFDEIGAKYNASTSEEVTLFYGAVLPEYLPRIFDLLAEILRPSLRTDDFEMEKKVILEEIGRYEDEPTFTAYETLMQTHFAGHPLGQCILGTVDSINALTADQMRGYFNQRYLAGNITLAVAGNFDWDEVLALAEKHCINWPAGDPGRTVTEAQPPGGVEVITNPSSHHQHIMQMTPAPPSAHPDRYAAELLGVIVGDDSGSRMYWDLVDPGYAEIAEMSYNDYDGSGVYLMYCGCAPDQTAENMRRIETIFNEVNVKGVTEEELMQAKNKVSSRIVLRSERPMGRLGALGSNWLYRGEYRSVEDDLDVIDGITTDDIRRLLDEYPLGQTTTTAVGPLESLNGEAS</sequence>
<dbReference type="Pfam" id="PF00675">
    <property type="entry name" value="Peptidase_M16"/>
    <property type="match status" value="1"/>
</dbReference>
<dbReference type="GO" id="GO:0006508">
    <property type="term" value="P:proteolysis"/>
    <property type="evidence" value="ECO:0007669"/>
    <property type="project" value="UniProtKB-KW"/>
</dbReference>
<evidence type="ECO:0000259" key="4">
    <source>
        <dbReference type="Pfam" id="PF00675"/>
    </source>
</evidence>
<feature type="domain" description="Peptidase M16 N-terminal" evidence="4">
    <location>
        <begin position="14"/>
        <end position="159"/>
    </location>
</feature>
<evidence type="ECO:0000256" key="2">
    <source>
        <dbReference type="ARBA" id="ARBA00007261"/>
    </source>
</evidence>
<dbReference type="EC" id="3.4.24.55" evidence="6"/>
<evidence type="ECO:0000256" key="3">
    <source>
        <dbReference type="RuleBase" id="RU004447"/>
    </source>
</evidence>
<accession>A0A517ZRB6</accession>
<protein>
    <submittedName>
        <fullName evidence="6">Protease 3</fullName>
        <ecNumber evidence="6">3.4.24.55</ecNumber>
    </submittedName>
</protein>
<dbReference type="GO" id="GO:0046872">
    <property type="term" value="F:metal ion binding"/>
    <property type="evidence" value="ECO:0007669"/>
    <property type="project" value="InterPro"/>
</dbReference>
<dbReference type="InterPro" id="IPR001431">
    <property type="entry name" value="Pept_M16_Zn_BS"/>
</dbReference>
<dbReference type="RefSeq" id="WP_145377339.1">
    <property type="nucleotide sequence ID" value="NZ_CP036276.1"/>
</dbReference>
<proteinExistence type="inferred from homology"/>
<feature type="domain" description="Peptidase M16 C-terminal" evidence="5">
    <location>
        <begin position="166"/>
        <end position="338"/>
    </location>
</feature>
<evidence type="ECO:0000313" key="7">
    <source>
        <dbReference type="Proteomes" id="UP000319383"/>
    </source>
</evidence>
<dbReference type="EMBL" id="CP036276">
    <property type="protein sequence ID" value="QDU45027.1"/>
    <property type="molecule type" value="Genomic_DNA"/>
</dbReference>
<dbReference type="SUPFAM" id="SSF63411">
    <property type="entry name" value="LuxS/MPP-like metallohydrolase"/>
    <property type="match status" value="2"/>
</dbReference>
<evidence type="ECO:0000256" key="1">
    <source>
        <dbReference type="ARBA" id="ARBA00001947"/>
    </source>
</evidence>
<dbReference type="GO" id="GO:0004222">
    <property type="term" value="F:metalloendopeptidase activity"/>
    <property type="evidence" value="ECO:0007669"/>
    <property type="project" value="UniProtKB-EC"/>
</dbReference>
<dbReference type="InterPro" id="IPR050361">
    <property type="entry name" value="MPP/UQCRC_Complex"/>
</dbReference>
<dbReference type="PROSITE" id="PS00143">
    <property type="entry name" value="INSULINASE"/>
    <property type="match status" value="1"/>
</dbReference>
<gene>
    <name evidence="6" type="primary">ptrA</name>
    <name evidence="6" type="ORF">Mal52_35150</name>
</gene>
<comment type="cofactor">
    <cofactor evidence="1">
        <name>Zn(2+)</name>
        <dbReference type="ChEBI" id="CHEBI:29105"/>
    </cofactor>
</comment>
<dbReference type="InterPro" id="IPR011765">
    <property type="entry name" value="Pept_M16_N"/>
</dbReference>
<organism evidence="6 7">
    <name type="scientific">Symmachiella dynata</name>
    <dbReference type="NCBI Taxonomy" id="2527995"/>
    <lineage>
        <taxon>Bacteria</taxon>
        <taxon>Pseudomonadati</taxon>
        <taxon>Planctomycetota</taxon>
        <taxon>Planctomycetia</taxon>
        <taxon>Planctomycetales</taxon>
        <taxon>Planctomycetaceae</taxon>
        <taxon>Symmachiella</taxon>
    </lineage>
</organism>
<comment type="similarity">
    <text evidence="2 3">Belongs to the peptidase M16 family.</text>
</comment>
<dbReference type="Gene3D" id="3.30.830.10">
    <property type="entry name" value="Metalloenzyme, LuxS/M16 peptidase-like"/>
    <property type="match status" value="2"/>
</dbReference>
<dbReference type="InterPro" id="IPR011249">
    <property type="entry name" value="Metalloenz_LuxS/M16"/>
</dbReference>
<name>A0A517ZRB6_9PLAN</name>
<evidence type="ECO:0000313" key="6">
    <source>
        <dbReference type="EMBL" id="QDU45027.1"/>
    </source>
</evidence>
<keyword evidence="6" id="KW-0645">Protease</keyword>
<evidence type="ECO:0000259" key="5">
    <source>
        <dbReference type="Pfam" id="PF05193"/>
    </source>
</evidence>
<dbReference type="InterPro" id="IPR007863">
    <property type="entry name" value="Peptidase_M16_C"/>
</dbReference>